<name>A0ACB9J564_9ASTR</name>
<keyword evidence="2" id="KW-1185">Reference proteome</keyword>
<dbReference type="EMBL" id="CM042022">
    <property type="protein sequence ID" value="KAI3815649.1"/>
    <property type="molecule type" value="Genomic_DNA"/>
</dbReference>
<gene>
    <name evidence="1" type="ORF">L1987_15326</name>
</gene>
<dbReference type="Proteomes" id="UP001056120">
    <property type="component" value="Linkage Group LG05"/>
</dbReference>
<reference evidence="2" key="1">
    <citation type="journal article" date="2022" name="Mol. Ecol. Resour.">
        <title>The genomes of chicory, endive, great burdock and yacon provide insights into Asteraceae palaeo-polyploidization history and plant inulin production.</title>
        <authorList>
            <person name="Fan W."/>
            <person name="Wang S."/>
            <person name="Wang H."/>
            <person name="Wang A."/>
            <person name="Jiang F."/>
            <person name="Liu H."/>
            <person name="Zhao H."/>
            <person name="Xu D."/>
            <person name="Zhang Y."/>
        </authorList>
    </citation>
    <scope>NUCLEOTIDE SEQUENCE [LARGE SCALE GENOMIC DNA]</scope>
    <source>
        <strain evidence="2">cv. Yunnan</strain>
    </source>
</reference>
<evidence type="ECO:0000313" key="2">
    <source>
        <dbReference type="Proteomes" id="UP001056120"/>
    </source>
</evidence>
<evidence type="ECO:0000313" key="1">
    <source>
        <dbReference type="EMBL" id="KAI3815649.1"/>
    </source>
</evidence>
<protein>
    <submittedName>
        <fullName evidence="1">Uncharacterized protein</fullName>
    </submittedName>
</protein>
<accession>A0ACB9J564</accession>
<organism evidence="1 2">
    <name type="scientific">Smallanthus sonchifolius</name>
    <dbReference type="NCBI Taxonomy" id="185202"/>
    <lineage>
        <taxon>Eukaryota</taxon>
        <taxon>Viridiplantae</taxon>
        <taxon>Streptophyta</taxon>
        <taxon>Embryophyta</taxon>
        <taxon>Tracheophyta</taxon>
        <taxon>Spermatophyta</taxon>
        <taxon>Magnoliopsida</taxon>
        <taxon>eudicotyledons</taxon>
        <taxon>Gunneridae</taxon>
        <taxon>Pentapetalae</taxon>
        <taxon>asterids</taxon>
        <taxon>campanulids</taxon>
        <taxon>Asterales</taxon>
        <taxon>Asteraceae</taxon>
        <taxon>Asteroideae</taxon>
        <taxon>Heliantheae alliance</taxon>
        <taxon>Millerieae</taxon>
        <taxon>Smallanthus</taxon>
    </lineage>
</organism>
<proteinExistence type="predicted"/>
<reference evidence="1 2" key="2">
    <citation type="journal article" date="2022" name="Mol. Ecol. Resour.">
        <title>The genomes of chicory, endive, great burdock and yacon provide insights into Asteraceae paleo-polyploidization history and plant inulin production.</title>
        <authorList>
            <person name="Fan W."/>
            <person name="Wang S."/>
            <person name="Wang H."/>
            <person name="Wang A."/>
            <person name="Jiang F."/>
            <person name="Liu H."/>
            <person name="Zhao H."/>
            <person name="Xu D."/>
            <person name="Zhang Y."/>
        </authorList>
    </citation>
    <scope>NUCLEOTIDE SEQUENCE [LARGE SCALE GENOMIC DNA]</scope>
    <source>
        <strain evidence="2">cv. Yunnan</strain>
        <tissue evidence="1">Leaves</tissue>
    </source>
</reference>
<comment type="caution">
    <text evidence="1">The sequence shown here is derived from an EMBL/GenBank/DDBJ whole genome shotgun (WGS) entry which is preliminary data.</text>
</comment>
<sequence length="90" mass="10535">MKQKHSFWHHRPFDFDYLGIAVILDAANGAGFVDPKWSLEQSRRNFHSGAIKKVGERKDEYTEVDVDVDGVHEEWSPFLYHTSFFGETLY</sequence>